<protein>
    <submittedName>
        <fullName evidence="1">Uncharacterized protein</fullName>
    </submittedName>
</protein>
<dbReference type="EMBL" id="CP087977">
    <property type="protein sequence ID" value="UUZ44675.1"/>
    <property type="molecule type" value="Genomic_DNA"/>
</dbReference>
<reference evidence="1" key="1">
    <citation type="submission" date="2021-11" db="EMBL/GenBank/DDBJ databases">
        <title>Study of the species diversity of bacterial strains isolated from a unique natural object - Shulgan-Tash cave (Bashkiria).</title>
        <authorList>
            <person name="Sazanova A.L."/>
            <person name="Chirak E.R."/>
            <person name="Safronova V.I."/>
        </authorList>
    </citation>
    <scope>NUCLEOTIDE SEQUENCE</scope>
    <source>
        <strain evidence="1">P1</strain>
    </source>
</reference>
<sequence length="162" mass="17690">MNLRSLASGIGSLSDDTRRELYEYVVGRGEPVTGEEAATATGLRPHKANFHLDRLVEEGLLEVEYRRLTGRTGPGAGRPSKLYRRSEEEFSLSLPPRRYDHGRRHPRGIGDPGERGRAPRRGAAGVGPRAGHRGGTRGHARGAGHLRGPHDGPRRAGVRTPR</sequence>
<organism evidence="1 2">
    <name type="scientific">Janibacter limosus</name>
    <dbReference type="NCBI Taxonomy" id="53458"/>
    <lineage>
        <taxon>Bacteria</taxon>
        <taxon>Bacillati</taxon>
        <taxon>Actinomycetota</taxon>
        <taxon>Actinomycetes</taxon>
        <taxon>Micrococcales</taxon>
        <taxon>Intrasporangiaceae</taxon>
        <taxon>Janibacter</taxon>
    </lineage>
</organism>
<dbReference type="Proteomes" id="UP001059663">
    <property type="component" value="Chromosome"/>
</dbReference>
<evidence type="ECO:0000313" key="2">
    <source>
        <dbReference type="Proteomes" id="UP001059663"/>
    </source>
</evidence>
<gene>
    <name evidence="1" type="ORF">LP422_20530</name>
</gene>
<evidence type="ECO:0000313" key="1">
    <source>
        <dbReference type="EMBL" id="UUZ44675.1"/>
    </source>
</evidence>
<proteinExistence type="predicted"/>
<accession>A0AC61U3R1</accession>
<name>A0AC61U3R1_9MICO</name>